<evidence type="ECO:0000313" key="1">
    <source>
        <dbReference type="EMBL" id="KGP71341.1"/>
    </source>
</evidence>
<proteinExistence type="predicted"/>
<dbReference type="EMBL" id="AVBF01000069">
    <property type="protein sequence ID" value="KGP71341.1"/>
    <property type="molecule type" value="Genomic_DNA"/>
</dbReference>
<comment type="caution">
    <text evidence="1">The sequence shown here is derived from an EMBL/GenBank/DDBJ whole genome shotgun (WGS) entry which is preliminary data.</text>
</comment>
<dbReference type="OrthoDB" id="2972321at2"/>
<sequence>MIKETVIIEGSVRGMKFSKPVLLQYNPSEENVEEAIIKFFDSHANSFEELAVQRGWRDSYWTFPQYYELVI</sequence>
<dbReference type="Proteomes" id="UP000030147">
    <property type="component" value="Unassembled WGS sequence"/>
</dbReference>
<organism evidence="1 2">
    <name type="scientific">Pontibacillus yanchengensis Y32</name>
    <dbReference type="NCBI Taxonomy" id="1385514"/>
    <lineage>
        <taxon>Bacteria</taxon>
        <taxon>Bacillati</taxon>
        <taxon>Bacillota</taxon>
        <taxon>Bacilli</taxon>
        <taxon>Bacillales</taxon>
        <taxon>Bacillaceae</taxon>
        <taxon>Pontibacillus</taxon>
    </lineage>
</organism>
<gene>
    <name evidence="1" type="ORF">N782_19870</name>
</gene>
<accession>A0A0A2TBD5</accession>
<protein>
    <submittedName>
        <fullName evidence="1">Uncharacterized protein</fullName>
    </submittedName>
</protein>
<name>A0A0A2TBD5_9BACI</name>
<evidence type="ECO:0000313" key="2">
    <source>
        <dbReference type="Proteomes" id="UP000030147"/>
    </source>
</evidence>
<reference evidence="1 2" key="1">
    <citation type="journal article" date="2015" name="Stand. Genomic Sci.">
        <title>High quality draft genome sequence of the moderately halophilic bacterium Pontibacillus yanchengensis Y32(T) and comparison among Pontibacillus genomes.</title>
        <authorList>
            <person name="Huang J."/>
            <person name="Qiao Z.X."/>
            <person name="Tang J.W."/>
            <person name="Wang G."/>
        </authorList>
    </citation>
    <scope>NUCLEOTIDE SEQUENCE [LARGE SCALE GENOMIC DNA]</scope>
    <source>
        <strain evidence="1 2">Y32</strain>
    </source>
</reference>
<dbReference type="AlphaFoldDB" id="A0A0A2TBD5"/>
<keyword evidence="2" id="KW-1185">Reference proteome</keyword>
<dbReference type="RefSeq" id="WP_036823216.1">
    <property type="nucleotide sequence ID" value="NZ_AVBF01000069.1"/>
</dbReference>
<dbReference type="eggNOG" id="ENOG50344RB">
    <property type="taxonomic scope" value="Bacteria"/>
</dbReference>